<comment type="caution">
    <text evidence="1">The sequence shown here is derived from an EMBL/GenBank/DDBJ whole genome shotgun (WGS) entry which is preliminary data.</text>
</comment>
<accession>A0ACA9NR83</accession>
<reference evidence="1" key="1">
    <citation type="submission" date="2021-06" db="EMBL/GenBank/DDBJ databases">
        <authorList>
            <person name="Kallberg Y."/>
            <person name="Tangrot J."/>
            <person name="Rosling A."/>
        </authorList>
    </citation>
    <scope>NUCLEOTIDE SEQUENCE</scope>
    <source>
        <strain evidence="1">CL356</strain>
    </source>
</reference>
<evidence type="ECO:0000313" key="1">
    <source>
        <dbReference type="EMBL" id="CAG8670941.1"/>
    </source>
</evidence>
<proteinExistence type="predicted"/>
<organism evidence="1 2">
    <name type="scientific">Acaulospora colombiana</name>
    <dbReference type="NCBI Taxonomy" id="27376"/>
    <lineage>
        <taxon>Eukaryota</taxon>
        <taxon>Fungi</taxon>
        <taxon>Fungi incertae sedis</taxon>
        <taxon>Mucoromycota</taxon>
        <taxon>Glomeromycotina</taxon>
        <taxon>Glomeromycetes</taxon>
        <taxon>Diversisporales</taxon>
        <taxon>Acaulosporaceae</taxon>
        <taxon>Acaulospora</taxon>
    </lineage>
</organism>
<gene>
    <name evidence="1" type="ORF">ACOLOM_LOCUS8950</name>
</gene>
<feature type="non-terminal residue" evidence="1">
    <location>
        <position position="785"/>
    </location>
</feature>
<sequence>GMPLVRLEVFNFKSYRGLHVIGPFKNFTCIIGPNGSGKSNVMDAISFVLGVRSMYLRSNDKTDFIYRGRRLAKAPDEPSLPVDDNEELDNTDGTSAWVMAVYVDQKGNEIRFKRTVSLEGSSEYRLNNRVVTYKHYNEALQRENILVQAKNFLVFQGDVEAIASQSPKDLTKLIERISGSAELAREYEEAKKAQEKATESSTFNFTKRRGIMAEIKQFKEQKSEADKFEKLLDERTIDNNIESIEKKNGELAGLKAELTQQEDNLAKAQQEQARARGEVMKQEKSIKKQERILESKRKIQNAQKISEEVKRDAAKEQQHYDQLKRNLADVKKAADAAAKVQEKSAQSDFKLTERHLEEYQALKATANSHAVNERHQREKLKRDEKIGKRSLENLETKQEEFDKKQTTLMQDYDLWKEKLATCEEKLGKLKTDIKGVKQELDKNQAERTKISKLEGEVNEKLQNIHNQLLQASADQRESERDRVRGRLVDLCKPSARKYDLAVSVALGRNIDAIVVDSEKTCIECIEYMRSQRSGQATFIPLDTIKVKPINDRLRSLSKGARLAVEVVLCDPSVERAVHHACGNALICDTMEIARHISYDRGQDVKAVTLDGTVIHKSGLITGGRSSQNSGKTWEEKEIQSMQRTRDELLAQMRDLNKSKPRTRVDETLSAELNRLESEVTIAREERNAARTKVDDIKKELKHIHEALEKLVPEIKKGRATQAKLESDLEKLQAVIDEAEDGIFRDFCQKIRVSNIRDYEDHQLKAAQGEAEARLRFDSQIARLTH</sequence>
<name>A0ACA9NR83_9GLOM</name>
<protein>
    <submittedName>
        <fullName evidence="1">475_t:CDS:1</fullName>
    </submittedName>
</protein>
<dbReference type="Proteomes" id="UP000789525">
    <property type="component" value="Unassembled WGS sequence"/>
</dbReference>
<keyword evidence="2" id="KW-1185">Reference proteome</keyword>
<dbReference type="EMBL" id="CAJVPT010024530">
    <property type="protein sequence ID" value="CAG8670941.1"/>
    <property type="molecule type" value="Genomic_DNA"/>
</dbReference>
<evidence type="ECO:0000313" key="2">
    <source>
        <dbReference type="Proteomes" id="UP000789525"/>
    </source>
</evidence>
<feature type="non-terminal residue" evidence="1">
    <location>
        <position position="1"/>
    </location>
</feature>